<feature type="region of interest" description="Disordered" evidence="1">
    <location>
        <begin position="1"/>
        <end position="33"/>
    </location>
</feature>
<evidence type="ECO:0000256" key="1">
    <source>
        <dbReference type="SAM" id="MobiDB-lite"/>
    </source>
</evidence>
<dbReference type="AlphaFoldDB" id="A0A1J7J0C6"/>
<accession>A0A1J7J0C6</accession>
<sequence length="538" mass="58018">MAGRAPQDPVNNNDSSDESSSDSESIESGSDGSSVELKTLFDAHLRLITRNPALIAKDELNTSPLFTGPVNRSTQTSGHGESISGLSVMQYGLLGGSVDMLDDAGDSKADPRIFHNVTSPSSVFICGSQGSGKSHTLSCLLENCLIPSEAGVLPRPLTGVVFHYDTFSSDTGGTPCEAAYLSSSKQVHVRVLCPPTNIQTIKRIYGKLPNVSVEELLIDHSDLNTKRMLDLMAVGTGEMPLYLHVVKRVLRDMRVEQQHSGTPFIYADFKTRMMGESLTVAQSAPLQQRLDTLESFMPKGQTIGQASKKKKKTPTGTDWTAKARQLTIVDLSCPCVTPDMACSLFNICLSLFLEQDGGIGRVVALDEAHKYMTESPDSAALTNNLMETIRLQRHLGARVIISTQEPSISPKLLDLCSVTIVHRFSSPEWLRTLKEHLAGVSSASRLLQQAQSRQGGKLDVCTVRLDAADPMMDLFSIIVNLRVGEALVFAPGAVVGCVGGRESVSGRPGFIRLGNGIVKVQNVLDSQPWLMSSSCSAN</sequence>
<dbReference type="STRING" id="1408157.A0A1J7J0C6"/>
<dbReference type="EMBL" id="KV875094">
    <property type="protein sequence ID" value="OIW32851.1"/>
    <property type="molecule type" value="Genomic_DNA"/>
</dbReference>
<feature type="region of interest" description="Disordered" evidence="1">
    <location>
        <begin position="64"/>
        <end position="83"/>
    </location>
</feature>
<organism evidence="2 3">
    <name type="scientific">Coniochaeta ligniaria NRRL 30616</name>
    <dbReference type="NCBI Taxonomy" id="1408157"/>
    <lineage>
        <taxon>Eukaryota</taxon>
        <taxon>Fungi</taxon>
        <taxon>Dikarya</taxon>
        <taxon>Ascomycota</taxon>
        <taxon>Pezizomycotina</taxon>
        <taxon>Sordariomycetes</taxon>
        <taxon>Sordariomycetidae</taxon>
        <taxon>Coniochaetales</taxon>
        <taxon>Coniochaetaceae</taxon>
        <taxon>Coniochaeta</taxon>
    </lineage>
</organism>
<keyword evidence="3" id="KW-1185">Reference proteome</keyword>
<feature type="compositionally biased region" description="Acidic residues" evidence="1">
    <location>
        <begin position="15"/>
        <end position="25"/>
    </location>
</feature>
<dbReference type="Gene3D" id="3.40.50.300">
    <property type="entry name" value="P-loop containing nucleotide triphosphate hydrolases"/>
    <property type="match status" value="1"/>
</dbReference>
<gene>
    <name evidence="2" type="ORF">CONLIGDRAFT_695036</name>
</gene>
<reference evidence="2 3" key="1">
    <citation type="submission" date="2016-10" db="EMBL/GenBank/DDBJ databases">
        <title>Draft genome sequence of Coniochaeta ligniaria NRRL30616, a lignocellulolytic fungus for bioabatement of inhibitors in plant biomass hydrolysates.</title>
        <authorList>
            <consortium name="DOE Joint Genome Institute"/>
            <person name="Jimenez D.J."/>
            <person name="Hector R.E."/>
            <person name="Riley R."/>
            <person name="Sun H."/>
            <person name="Grigoriev I.V."/>
            <person name="Van Elsas J.D."/>
            <person name="Nichols N.N."/>
        </authorList>
    </citation>
    <scope>NUCLEOTIDE SEQUENCE [LARGE SCALE GENOMIC DNA]</scope>
    <source>
        <strain evidence="2 3">NRRL 30616</strain>
    </source>
</reference>
<protein>
    <recommendedName>
        <fullName evidence="4">P-loop containing nucleoside triphosphate hydrolase protein</fullName>
    </recommendedName>
</protein>
<proteinExistence type="predicted"/>
<name>A0A1J7J0C6_9PEZI</name>
<dbReference type="SUPFAM" id="SSF52540">
    <property type="entry name" value="P-loop containing nucleoside triphosphate hydrolases"/>
    <property type="match status" value="1"/>
</dbReference>
<evidence type="ECO:0000313" key="3">
    <source>
        <dbReference type="Proteomes" id="UP000182658"/>
    </source>
</evidence>
<dbReference type="OrthoDB" id="2316594at2759"/>
<dbReference type="Proteomes" id="UP000182658">
    <property type="component" value="Unassembled WGS sequence"/>
</dbReference>
<dbReference type="InParanoid" id="A0A1J7J0C6"/>
<evidence type="ECO:0000313" key="2">
    <source>
        <dbReference type="EMBL" id="OIW32851.1"/>
    </source>
</evidence>
<evidence type="ECO:0008006" key="4">
    <source>
        <dbReference type="Google" id="ProtNLM"/>
    </source>
</evidence>
<dbReference type="InterPro" id="IPR027417">
    <property type="entry name" value="P-loop_NTPase"/>
</dbReference>